<dbReference type="KEGG" id="hut:Huta_2279"/>
<organism evidence="3 4">
    <name type="scientific">Halorhabdus utahensis (strain DSM 12940 / JCM 11049 / AX-2)</name>
    <dbReference type="NCBI Taxonomy" id="519442"/>
    <lineage>
        <taxon>Archaea</taxon>
        <taxon>Methanobacteriati</taxon>
        <taxon>Methanobacteriota</taxon>
        <taxon>Stenosarchaea group</taxon>
        <taxon>Halobacteria</taxon>
        <taxon>Halobacteriales</taxon>
        <taxon>Haloarculaceae</taxon>
        <taxon>Halorhabdus</taxon>
    </lineage>
</organism>
<evidence type="ECO:0000313" key="3">
    <source>
        <dbReference type="EMBL" id="ACV12446.1"/>
    </source>
</evidence>
<dbReference type="SUPFAM" id="SSF52540">
    <property type="entry name" value="P-loop containing nucleoside triphosphate hydrolases"/>
    <property type="match status" value="1"/>
</dbReference>
<dbReference type="RefSeq" id="WP_015790015.1">
    <property type="nucleotide sequence ID" value="NC_013158.1"/>
</dbReference>
<dbReference type="PANTHER" id="PTHR21343:SF8">
    <property type="entry name" value="DRTGG DOMAIN-CONTAINING PROTEIN"/>
    <property type="match status" value="1"/>
</dbReference>
<accession>C7NV34</accession>
<dbReference type="InterPro" id="IPR027417">
    <property type="entry name" value="P-loop_NTPase"/>
</dbReference>
<evidence type="ECO:0000259" key="2">
    <source>
        <dbReference type="Pfam" id="PF07085"/>
    </source>
</evidence>
<proteinExistence type="predicted"/>
<dbReference type="OrthoDB" id="50320at2157"/>
<dbReference type="Gene3D" id="3.40.1390.20">
    <property type="entry name" value="HprK N-terminal domain-like"/>
    <property type="match status" value="1"/>
</dbReference>
<reference evidence="3 4" key="1">
    <citation type="journal article" date="2009" name="Stand. Genomic Sci.">
        <title>Complete genome sequence of Halorhabdus utahensis type strain (AX-2).</title>
        <authorList>
            <person name="Anderson I."/>
            <person name="Tindall B.J."/>
            <person name="Pomrenke H."/>
            <person name="Goker M."/>
            <person name="Lapidus A."/>
            <person name="Nolan M."/>
            <person name="Copeland A."/>
            <person name="Glavina Del Rio T."/>
            <person name="Chen F."/>
            <person name="Tice H."/>
            <person name="Cheng J.F."/>
            <person name="Lucas S."/>
            <person name="Chertkov O."/>
            <person name="Bruce D."/>
            <person name="Brettin T."/>
            <person name="Detter J.C."/>
            <person name="Han C."/>
            <person name="Goodwin L."/>
            <person name="Land M."/>
            <person name="Hauser L."/>
            <person name="Chang Y.J."/>
            <person name="Jeffries C.D."/>
            <person name="Pitluck S."/>
            <person name="Pati A."/>
            <person name="Mavromatis K."/>
            <person name="Ivanova N."/>
            <person name="Ovchinnikova G."/>
            <person name="Chen A."/>
            <person name="Palaniappan K."/>
            <person name="Chain P."/>
            <person name="Rohde M."/>
            <person name="Bristow J."/>
            <person name="Eisen J.A."/>
            <person name="Markowitz V."/>
            <person name="Hugenholtz P."/>
            <person name="Kyrpides N.C."/>
            <person name="Klenk H.P."/>
        </authorList>
    </citation>
    <scope>NUCLEOTIDE SEQUENCE [LARGE SCALE GENOMIC DNA]</scope>
    <source>
        <strain evidence="4">DSM 12940 / JCM 11049 / AX-2</strain>
    </source>
</reference>
<keyword evidence="1" id="KW-0315">Glutamine amidotransferase</keyword>
<dbReference type="InterPro" id="IPR028979">
    <property type="entry name" value="Ser_kin/Pase_Hpr-like_N_sf"/>
</dbReference>
<dbReference type="HOGENOM" id="CLU_040984_0_0_2"/>
<evidence type="ECO:0000313" key="4">
    <source>
        <dbReference type="Proteomes" id="UP000002071"/>
    </source>
</evidence>
<evidence type="ECO:0000256" key="1">
    <source>
        <dbReference type="ARBA" id="ARBA00022962"/>
    </source>
</evidence>
<dbReference type="CDD" id="cd03109">
    <property type="entry name" value="DTBS"/>
    <property type="match status" value="1"/>
</dbReference>
<dbReference type="Gene3D" id="3.40.50.300">
    <property type="entry name" value="P-loop containing nucleotide triphosphate hydrolases"/>
    <property type="match status" value="1"/>
</dbReference>
<gene>
    <name evidence="3" type="ordered locus">Huta_2279</name>
</gene>
<dbReference type="SUPFAM" id="SSF75138">
    <property type="entry name" value="HprK N-terminal domain-like"/>
    <property type="match status" value="1"/>
</dbReference>
<keyword evidence="4" id="KW-1185">Reference proteome</keyword>
<dbReference type="STRING" id="519442.Huta_2279"/>
<dbReference type="Pfam" id="PF13500">
    <property type="entry name" value="AAA_26"/>
    <property type="match status" value="1"/>
</dbReference>
<protein>
    <submittedName>
        <fullName evidence="3">DRTGG domain protein</fullName>
    </submittedName>
</protein>
<dbReference type="PANTHER" id="PTHR21343">
    <property type="entry name" value="DETHIOBIOTIN SYNTHETASE"/>
    <property type="match status" value="1"/>
</dbReference>
<name>C7NV34_HALUD</name>
<dbReference type="GeneID" id="8384576"/>
<dbReference type="EMBL" id="CP001687">
    <property type="protein sequence ID" value="ACV12446.1"/>
    <property type="molecule type" value="Genomic_DNA"/>
</dbReference>
<feature type="domain" description="DRTGG" evidence="2">
    <location>
        <begin position="215"/>
        <end position="319"/>
    </location>
</feature>
<sequence length="355" mass="38197">MKPILVTSTEEATGKTAVTLAIAKLADAAGYSVGYMKPKGTRLQSATGKTRDEDPMLARELLGLDSEMHELEPIVYTPTFVQEAIQGREQPDELRDRVLENYEKMAGERDAMVIEGTDRLVTGGIVDLTDADIAEMIDANVVLLSRYDEPEDVDDILAAAETLGDSLAGVLFNAVPDAVFDQLTTDVVPYLENRGISVLGVVPRVQELAGLTVDDLAERLGAEVLTSDAGTDLFVERFTVGAMSAESALTQFRRMQNAVMITSGDRPEIVTAALDASGIKAIILGGGFRPSSAIIGRAEEEGVPILLLQSDTRMVIDRTEDLLQTGPTRSAATVDRMQTLLDDHADVDSLIDNDD</sequence>
<dbReference type="AlphaFoldDB" id="C7NV34"/>
<dbReference type="Pfam" id="PF07085">
    <property type="entry name" value="DRTGG"/>
    <property type="match status" value="1"/>
</dbReference>
<dbReference type="InterPro" id="IPR010766">
    <property type="entry name" value="DRTGG"/>
</dbReference>
<dbReference type="Proteomes" id="UP000002071">
    <property type="component" value="Chromosome"/>
</dbReference>
<dbReference type="eggNOG" id="arCOG00099">
    <property type="taxonomic scope" value="Archaea"/>
</dbReference>